<proteinExistence type="inferred from homology"/>
<dbReference type="PANTHER" id="PTHR10343:SF84">
    <property type="entry name" value="5'-AMP-ACTIVATED PROTEIN KINASE SUBUNIT BETA-1"/>
    <property type="match status" value="1"/>
</dbReference>
<dbReference type="GO" id="GO:0016787">
    <property type="term" value="F:hydrolase activity"/>
    <property type="evidence" value="ECO:0007669"/>
    <property type="project" value="UniProtKB-KW"/>
</dbReference>
<dbReference type="SUPFAM" id="SSF81296">
    <property type="entry name" value="E set domains"/>
    <property type="match status" value="2"/>
</dbReference>
<dbReference type="Pfam" id="PF16561">
    <property type="entry name" value="AMPK1_CBM"/>
    <property type="match status" value="2"/>
</dbReference>
<dbReference type="Gene3D" id="2.60.40.10">
    <property type="entry name" value="Immunoglobulins"/>
    <property type="match status" value="2"/>
</dbReference>
<dbReference type="Gene3D" id="2.60.40.1190">
    <property type="match status" value="1"/>
</dbReference>
<dbReference type="Pfam" id="PF09985">
    <property type="entry name" value="Glucodextran_C"/>
    <property type="match status" value="1"/>
</dbReference>
<feature type="domain" description="AMP-activated protein kinase glycogen-binding" evidence="3">
    <location>
        <begin position="33"/>
        <end position="101"/>
    </location>
</feature>
<organism evidence="4 5">
    <name type="scientific">Fervidobacterium thailandense</name>
    <dbReference type="NCBI Taxonomy" id="1008305"/>
    <lineage>
        <taxon>Bacteria</taxon>
        <taxon>Thermotogati</taxon>
        <taxon>Thermotogota</taxon>
        <taxon>Thermotogae</taxon>
        <taxon>Thermotogales</taxon>
        <taxon>Fervidobacteriaceae</taxon>
        <taxon>Fervidobacterium</taxon>
    </lineage>
</organism>
<dbReference type="STRING" id="1008305.A4H02_06835"/>
<feature type="domain" description="AMP-activated protein kinase glycogen-binding" evidence="3">
    <location>
        <begin position="151"/>
        <end position="233"/>
    </location>
</feature>
<dbReference type="InterPro" id="IPR013783">
    <property type="entry name" value="Ig-like_fold"/>
</dbReference>
<evidence type="ECO:0000259" key="3">
    <source>
        <dbReference type="Pfam" id="PF16561"/>
    </source>
</evidence>
<dbReference type="InterPro" id="IPR032640">
    <property type="entry name" value="AMPK1_CBM"/>
</dbReference>
<accession>A0A1E3G1J3</accession>
<keyword evidence="4" id="KW-0378">Hydrolase</keyword>
<dbReference type="InterPro" id="IPR019248">
    <property type="entry name" value="Glucodextran_C"/>
</dbReference>
<evidence type="ECO:0000259" key="2">
    <source>
        <dbReference type="Pfam" id="PF09985"/>
    </source>
</evidence>
<name>A0A1E3G1J3_9BACT</name>
<dbReference type="SUPFAM" id="SSF49344">
    <property type="entry name" value="CBD9-like"/>
    <property type="match status" value="1"/>
</dbReference>
<dbReference type="CDD" id="cd07184">
    <property type="entry name" value="E_set_Isoamylase_like_N"/>
    <property type="match status" value="1"/>
</dbReference>
<keyword evidence="5" id="KW-1185">Reference proteome</keyword>
<dbReference type="OrthoDB" id="9806081at2"/>
<dbReference type="InterPro" id="IPR014756">
    <property type="entry name" value="Ig_E-set"/>
</dbReference>
<reference evidence="5" key="1">
    <citation type="submission" date="2016-04" db="EMBL/GenBank/DDBJ databases">
        <title>The genome sequence project of a novel Fervidobacterium isolate from a hot spring in Thailand.</title>
        <authorList>
            <person name="Gonzalez J.M."/>
            <person name="Cuecas A."/>
            <person name="Kanoksilapatham W."/>
        </authorList>
    </citation>
    <scope>NUCLEOTIDE SEQUENCE [LARGE SCALE GENOMIC DNA]</scope>
    <source>
        <strain evidence="5">FC2004</strain>
    </source>
</reference>
<dbReference type="CDD" id="cd02859">
    <property type="entry name" value="E_set_AMPKbeta_like_N"/>
    <property type="match status" value="1"/>
</dbReference>
<dbReference type="Proteomes" id="UP000094570">
    <property type="component" value="Unassembled WGS sequence"/>
</dbReference>
<sequence>MLRLLRKLLGVFLVLTTVVMLGAVRVEDGKVVFTFTWKDAQTVHLAGTFNNWSTTANPMVREGDTWKAVLELKPGTYQYKYVINGGKMWKEDPEAPGYTDDGFGGKNGVFTLALRDGKLVILAPAPKLEGKLEVNPDRIENIHVEENTYVVIKYYNPKARYVFIAGSFNNWSTNTHECYSSGDGWWEAVLELTPGIYQYKFVVDGKEWVVDPNAPAYVDDGFGGKNGVFEVYKENGILKVRVPHVEAEEEEKPAVAEVKEKNIGAVEYEIDGKLSEKEKKAVSFVGKDVLKEVYIARTSTAAYVAIVLDKPARDYINQNVLIEVYSNAPRMLTPNRSTFNKTVLPKEVAFRFSINMRTWQARRRGSFFASAGDDSWVLQANVFRAAVDDVVEMEIPYDILGIKSGNEFNIFVVVSVEGKDVAIVPTEGLITVKAPTLISGDVIAKFIDKVGDDYGFGTYTYPKDPAFAPYKGLWDIVEVTVLENDEAYVFSVKFAEMTNPWGAPKGFSHQLINIYLDTKPGGRTDTYKEGARVQFREPWDYFIKIAGWPDYGQVFATAEGKEISDAINYEADIGDKTVHIIVFKKYLDVKTGINAYILSLSQDGYGTDHIRPVTASASQWTLGGYPTDSKDYAPFVLDIIVPEGYKQEEILKSYVPGSRYATLIPVKVK</sequence>
<evidence type="ECO:0000313" key="5">
    <source>
        <dbReference type="Proteomes" id="UP000094570"/>
    </source>
</evidence>
<dbReference type="PANTHER" id="PTHR10343">
    <property type="entry name" value="5'-AMP-ACTIVATED PROTEIN KINASE , BETA SUBUNIT"/>
    <property type="match status" value="1"/>
</dbReference>
<comment type="caution">
    <text evidence="4">The sequence shown here is derived from an EMBL/GenBank/DDBJ whole genome shotgun (WGS) entry which is preliminary data.</text>
</comment>
<evidence type="ECO:0000313" key="4">
    <source>
        <dbReference type="EMBL" id="ODN30139.1"/>
    </source>
</evidence>
<comment type="similarity">
    <text evidence="1">Belongs to the 5'-AMP-activated protein kinase beta subunit family.</text>
</comment>
<dbReference type="AlphaFoldDB" id="A0A1E3G1J3"/>
<dbReference type="InterPro" id="IPR050827">
    <property type="entry name" value="CRP1_MDG1_kinase"/>
</dbReference>
<feature type="domain" description="Glucodextranase-like C-terminal" evidence="2">
    <location>
        <begin position="443"/>
        <end position="664"/>
    </location>
</feature>
<dbReference type="CDD" id="cd09626">
    <property type="entry name" value="DOMON_glucodextranase_like"/>
    <property type="match status" value="1"/>
</dbReference>
<dbReference type="EMBL" id="LWAF01000010">
    <property type="protein sequence ID" value="ODN30139.1"/>
    <property type="molecule type" value="Genomic_DNA"/>
</dbReference>
<dbReference type="RefSeq" id="WP_069293425.1">
    <property type="nucleotide sequence ID" value="NZ_CP140110.1"/>
</dbReference>
<protein>
    <submittedName>
        <fullName evidence="4">Glycoside hydrolase family 13</fullName>
    </submittedName>
</protein>
<gene>
    <name evidence="4" type="ORF">A4H02_06835</name>
</gene>
<evidence type="ECO:0000256" key="1">
    <source>
        <dbReference type="ARBA" id="ARBA00010926"/>
    </source>
</evidence>